<comment type="caution">
    <text evidence="1">The sequence shown here is derived from an EMBL/GenBank/DDBJ whole genome shotgun (WGS) entry which is preliminary data.</text>
</comment>
<protein>
    <submittedName>
        <fullName evidence="1">Uncharacterized protein</fullName>
    </submittedName>
</protein>
<proteinExistence type="predicted"/>
<dbReference type="EMBL" id="JAUSQZ010000001">
    <property type="protein sequence ID" value="MDP9828813.1"/>
    <property type="molecule type" value="Genomic_DNA"/>
</dbReference>
<dbReference type="RefSeq" id="WP_307246380.1">
    <property type="nucleotide sequence ID" value="NZ_JAUSQZ010000001.1"/>
</dbReference>
<reference evidence="1 2" key="1">
    <citation type="submission" date="2023-07" db="EMBL/GenBank/DDBJ databases">
        <title>Sequencing the genomes of 1000 actinobacteria strains.</title>
        <authorList>
            <person name="Klenk H.-P."/>
        </authorList>
    </citation>
    <scope>NUCLEOTIDE SEQUENCE [LARGE SCALE GENOMIC DNA]</scope>
    <source>
        <strain evidence="1 2">DSM 44388</strain>
    </source>
</reference>
<gene>
    <name evidence="1" type="ORF">J2S57_004562</name>
</gene>
<sequence length="289" mass="30855">MEVGLVEAAAGDAPPSGWRWESYQNVRLAVPEAWGHGITSRPWCLRPDDEEPFVGRPGPVRTIGCTGEDAHTIAVGGEYLWFDVATPAVDWVYDEDLLGDPFSTGPDSEMFRAGLVTVEVQAPPAVRRAIIDSVELTDTDHHGCAAEAPDDGDVDWRPDGPAVTELTDVTAVSACSYSNAVLRSSTRLTGAEAAAAVGAITRAPVGGGPNSIVSDCVPDEILVMEHIVLQIEASPDKVVDLRHGGCFHRGLDDGVTVRTLTREAVQPFVTGPNEVRSWTGEELDPILRP</sequence>
<dbReference type="Proteomes" id="UP001235712">
    <property type="component" value="Unassembled WGS sequence"/>
</dbReference>
<evidence type="ECO:0000313" key="1">
    <source>
        <dbReference type="EMBL" id="MDP9828813.1"/>
    </source>
</evidence>
<evidence type="ECO:0000313" key="2">
    <source>
        <dbReference type="Proteomes" id="UP001235712"/>
    </source>
</evidence>
<name>A0ABT9P7Z9_9ACTN</name>
<organism evidence="1 2">
    <name type="scientific">Kineosporia succinea</name>
    <dbReference type="NCBI Taxonomy" id="84632"/>
    <lineage>
        <taxon>Bacteria</taxon>
        <taxon>Bacillati</taxon>
        <taxon>Actinomycetota</taxon>
        <taxon>Actinomycetes</taxon>
        <taxon>Kineosporiales</taxon>
        <taxon>Kineosporiaceae</taxon>
        <taxon>Kineosporia</taxon>
    </lineage>
</organism>
<accession>A0ABT9P7Z9</accession>
<keyword evidence="2" id="KW-1185">Reference proteome</keyword>